<name>A0A7W9ES86_9SPHN</name>
<dbReference type="PANTHER" id="PTHR30481:SF3">
    <property type="entry name" value="DNA ADENINE METHYLASE"/>
    <property type="match status" value="1"/>
</dbReference>
<dbReference type="InterPro" id="IPR012263">
    <property type="entry name" value="M_m6A_EcoRV"/>
</dbReference>
<keyword evidence="5 7" id="KW-0949">S-adenosyl-L-methionine</keyword>
<dbReference type="PROSITE" id="PS00092">
    <property type="entry name" value="N6_MTASE"/>
    <property type="match status" value="1"/>
</dbReference>
<dbReference type="PANTHER" id="PTHR30481">
    <property type="entry name" value="DNA ADENINE METHYLASE"/>
    <property type="match status" value="1"/>
</dbReference>
<keyword evidence="9" id="KW-1185">Reference proteome</keyword>
<dbReference type="SUPFAM" id="SSF53335">
    <property type="entry name" value="S-adenosyl-L-methionine-dependent methyltransferases"/>
    <property type="match status" value="1"/>
</dbReference>
<evidence type="ECO:0000256" key="5">
    <source>
        <dbReference type="ARBA" id="ARBA00022691"/>
    </source>
</evidence>
<evidence type="ECO:0000256" key="6">
    <source>
        <dbReference type="ARBA" id="ARBA00047942"/>
    </source>
</evidence>
<reference evidence="8 9" key="1">
    <citation type="submission" date="2020-08" db="EMBL/GenBank/DDBJ databases">
        <title>Genomic Encyclopedia of Type Strains, Phase IV (KMG-IV): sequencing the most valuable type-strain genomes for metagenomic binning, comparative biology and taxonomic classification.</title>
        <authorList>
            <person name="Goeker M."/>
        </authorList>
    </citation>
    <scope>NUCLEOTIDE SEQUENCE [LARGE SCALE GENOMIC DNA]</scope>
    <source>
        <strain evidence="8 9">DSM 27163</strain>
    </source>
</reference>
<dbReference type="Proteomes" id="UP000537161">
    <property type="component" value="Unassembled WGS sequence"/>
</dbReference>
<dbReference type="PRINTS" id="PR00505">
    <property type="entry name" value="D12N6MTFRASE"/>
</dbReference>
<dbReference type="GO" id="GO:0043565">
    <property type="term" value="F:sequence-specific DNA binding"/>
    <property type="evidence" value="ECO:0007669"/>
    <property type="project" value="TreeGrafter"/>
</dbReference>
<gene>
    <name evidence="8" type="ORF">FHR21_003819</name>
</gene>
<keyword evidence="4 7" id="KW-0808">Transferase</keyword>
<comment type="similarity">
    <text evidence="1 7">Belongs to the N(4)/N(6)-methyltransferase family.</text>
</comment>
<dbReference type="GO" id="GO:0009307">
    <property type="term" value="P:DNA restriction-modification system"/>
    <property type="evidence" value="ECO:0007669"/>
    <property type="project" value="InterPro"/>
</dbReference>
<protein>
    <recommendedName>
        <fullName evidence="2 7">Site-specific DNA-methyltransferase (adenine-specific)</fullName>
        <ecNumber evidence="2 7">2.1.1.72</ecNumber>
    </recommendedName>
</protein>
<accession>A0A7W9ES86</accession>
<dbReference type="InterPro" id="IPR029063">
    <property type="entry name" value="SAM-dependent_MTases_sf"/>
</dbReference>
<keyword evidence="3 7" id="KW-0489">Methyltransferase</keyword>
<evidence type="ECO:0000256" key="4">
    <source>
        <dbReference type="ARBA" id="ARBA00022679"/>
    </source>
</evidence>
<dbReference type="Gene3D" id="3.40.50.150">
    <property type="entry name" value="Vaccinia Virus protein VP39"/>
    <property type="match status" value="1"/>
</dbReference>
<dbReference type="GO" id="GO:0006298">
    <property type="term" value="P:mismatch repair"/>
    <property type="evidence" value="ECO:0007669"/>
    <property type="project" value="TreeGrafter"/>
</dbReference>
<dbReference type="NCBIfam" id="TIGR00571">
    <property type="entry name" value="dam"/>
    <property type="match status" value="1"/>
</dbReference>
<dbReference type="InterPro" id="IPR012327">
    <property type="entry name" value="MeTrfase_D12"/>
</dbReference>
<dbReference type="PIRSF" id="PIRSF000398">
    <property type="entry name" value="M_m6A_EcoRV"/>
    <property type="match status" value="1"/>
</dbReference>
<dbReference type="AlphaFoldDB" id="A0A7W9ES86"/>
<dbReference type="EMBL" id="JACIJH010000018">
    <property type="protein sequence ID" value="MBB5708434.1"/>
    <property type="molecule type" value="Genomic_DNA"/>
</dbReference>
<dbReference type="GO" id="GO:1904047">
    <property type="term" value="F:S-adenosyl-L-methionine binding"/>
    <property type="evidence" value="ECO:0007669"/>
    <property type="project" value="TreeGrafter"/>
</dbReference>
<evidence type="ECO:0000313" key="9">
    <source>
        <dbReference type="Proteomes" id="UP000537161"/>
    </source>
</evidence>
<evidence type="ECO:0000256" key="7">
    <source>
        <dbReference type="RuleBase" id="RU361257"/>
    </source>
</evidence>
<evidence type="ECO:0000256" key="3">
    <source>
        <dbReference type="ARBA" id="ARBA00022603"/>
    </source>
</evidence>
<dbReference type="InterPro" id="IPR023095">
    <property type="entry name" value="Ade_MeTrfase_dom_2"/>
</dbReference>
<dbReference type="InterPro" id="IPR002052">
    <property type="entry name" value="DNA_methylase_N6_adenine_CS"/>
</dbReference>
<dbReference type="Gene3D" id="1.10.1020.10">
    <property type="entry name" value="Adenine-specific Methyltransferase, Domain 2"/>
    <property type="match status" value="1"/>
</dbReference>
<dbReference type="EC" id="2.1.1.72" evidence="2 7"/>
<evidence type="ECO:0000256" key="1">
    <source>
        <dbReference type="ARBA" id="ARBA00006594"/>
    </source>
</evidence>
<evidence type="ECO:0000313" key="8">
    <source>
        <dbReference type="EMBL" id="MBB5708434.1"/>
    </source>
</evidence>
<evidence type="ECO:0000256" key="2">
    <source>
        <dbReference type="ARBA" id="ARBA00011900"/>
    </source>
</evidence>
<dbReference type="GO" id="GO:0009007">
    <property type="term" value="F:site-specific DNA-methyltransferase (adenine-specific) activity"/>
    <property type="evidence" value="ECO:0007669"/>
    <property type="project" value="UniProtKB-UniRule"/>
</dbReference>
<comment type="caution">
    <text evidence="8">The sequence shown here is derived from an EMBL/GenBank/DDBJ whole genome shotgun (WGS) entry which is preliminary data.</text>
</comment>
<dbReference type="GO" id="GO:0032259">
    <property type="term" value="P:methylation"/>
    <property type="evidence" value="ECO:0007669"/>
    <property type="project" value="UniProtKB-KW"/>
</dbReference>
<comment type="catalytic activity">
    <reaction evidence="6 7">
        <text>a 2'-deoxyadenosine in DNA + S-adenosyl-L-methionine = an N(6)-methyl-2'-deoxyadenosine in DNA + S-adenosyl-L-homocysteine + H(+)</text>
        <dbReference type="Rhea" id="RHEA:15197"/>
        <dbReference type="Rhea" id="RHEA-COMP:12418"/>
        <dbReference type="Rhea" id="RHEA-COMP:12419"/>
        <dbReference type="ChEBI" id="CHEBI:15378"/>
        <dbReference type="ChEBI" id="CHEBI:57856"/>
        <dbReference type="ChEBI" id="CHEBI:59789"/>
        <dbReference type="ChEBI" id="CHEBI:90615"/>
        <dbReference type="ChEBI" id="CHEBI:90616"/>
        <dbReference type="EC" id="2.1.1.72"/>
    </reaction>
</comment>
<dbReference type="Pfam" id="PF02086">
    <property type="entry name" value="MethyltransfD12"/>
    <property type="match status" value="1"/>
</dbReference>
<organism evidence="8 9">
    <name type="scientific">Sphingopyxis panaciterrulae</name>
    <dbReference type="NCBI Taxonomy" id="462372"/>
    <lineage>
        <taxon>Bacteria</taxon>
        <taxon>Pseudomonadati</taxon>
        <taxon>Pseudomonadota</taxon>
        <taxon>Alphaproteobacteria</taxon>
        <taxon>Sphingomonadales</taxon>
        <taxon>Sphingomonadaceae</taxon>
        <taxon>Sphingopyxis</taxon>
    </lineage>
</organism>
<sequence>MALLGASMRDRSRHYIEPFAGSAALFFDLGPQTGTLGDLNGHLINALQQVRDRPAAVYSALLDIERSPEAYYVIRTRFNEGGRVGLMPAVHFIYLNRNCFNGLWRTNLAGLFNVPFGGYEMGAYPPLALFEHCSNLLARATITHQDFRKTVATAGADSFIYADPPYFTASERVFVEYGERSFGEDDLNDLIRLLADAEERGAEIALTYNAAMPIDALPDHWRSHRFSVTRNVGGFSGARKKQEEILYTNFDFAEGN</sequence>
<proteinExistence type="inferred from homology"/>